<sequence>MPSNKTQEKEVEKVSSKRSFHTDKSATYWLPKDEDEQFRLAGQHFAIKDLFEGNMHPNIKEALDSEPNMTILDVGCGSCTWIFDMASDYPQCDFHGCDIVDVANKEMIPNQFTFQLGNVAQRLPYKDSMFDFVYARLLALALSEDEWPRAIQEILRVTKPGGWIQLVDADVKLPDKSTGAYYESVKAIHTLCKLRGQNPCIGMELERMLKETGQVEIIDTDYRVCMMNSDTLMAKKFVWNWLEAAKSAVPTAAALMGLTNEEDQKKYMQELKVSLMTKDCPYALNAVTARKLI</sequence>
<dbReference type="SUPFAM" id="SSF53335">
    <property type="entry name" value="S-adenosyl-L-methionine-dependent methyltransferases"/>
    <property type="match status" value="1"/>
</dbReference>
<name>A0A9P7C3A6_RHIOR</name>
<dbReference type="Proteomes" id="UP000717996">
    <property type="component" value="Unassembled WGS sequence"/>
</dbReference>
<dbReference type="Gene3D" id="3.40.50.150">
    <property type="entry name" value="Vaccinia Virus protein VP39"/>
    <property type="match status" value="1"/>
</dbReference>
<reference evidence="3" key="1">
    <citation type="journal article" date="2020" name="Microb. Genom.">
        <title>Genetic diversity of clinical and environmental Mucorales isolates obtained from an investigation of mucormycosis cases among solid organ transplant recipients.</title>
        <authorList>
            <person name="Nguyen M.H."/>
            <person name="Kaul D."/>
            <person name="Muto C."/>
            <person name="Cheng S.J."/>
            <person name="Richter R.A."/>
            <person name="Bruno V.M."/>
            <person name="Liu G."/>
            <person name="Beyhan S."/>
            <person name="Sundermann A.J."/>
            <person name="Mounaud S."/>
            <person name="Pasculle A.W."/>
            <person name="Nierman W.C."/>
            <person name="Driscoll E."/>
            <person name="Cumbie R."/>
            <person name="Clancy C.J."/>
            <person name="Dupont C.L."/>
        </authorList>
    </citation>
    <scope>NUCLEOTIDE SEQUENCE</scope>
    <source>
        <strain evidence="3">GL16</strain>
    </source>
</reference>
<dbReference type="InterPro" id="IPR029063">
    <property type="entry name" value="SAM-dependent_MTases_sf"/>
</dbReference>
<dbReference type="PANTHER" id="PTHR43591">
    <property type="entry name" value="METHYLTRANSFERASE"/>
    <property type="match status" value="1"/>
</dbReference>
<dbReference type="AlphaFoldDB" id="A0A9P7C3A6"/>
<feature type="region of interest" description="Disordered" evidence="1">
    <location>
        <begin position="1"/>
        <end position="20"/>
    </location>
</feature>
<evidence type="ECO:0000313" key="3">
    <source>
        <dbReference type="EMBL" id="KAG1533794.1"/>
    </source>
</evidence>
<dbReference type="OrthoDB" id="2013972at2759"/>
<dbReference type="EMBL" id="JAANIT010003625">
    <property type="protein sequence ID" value="KAG1533794.1"/>
    <property type="molecule type" value="Genomic_DNA"/>
</dbReference>
<evidence type="ECO:0000256" key="1">
    <source>
        <dbReference type="SAM" id="MobiDB-lite"/>
    </source>
</evidence>
<gene>
    <name evidence="3" type="ORF">G6F51_012432</name>
</gene>
<feature type="domain" description="Methyltransferase" evidence="2">
    <location>
        <begin position="71"/>
        <end position="162"/>
    </location>
</feature>
<comment type="caution">
    <text evidence="3">The sequence shown here is derived from an EMBL/GenBank/DDBJ whole genome shotgun (WGS) entry which is preliminary data.</text>
</comment>
<accession>A0A9P7C3A6</accession>
<dbReference type="CDD" id="cd02440">
    <property type="entry name" value="AdoMet_MTases"/>
    <property type="match status" value="1"/>
</dbReference>
<organism evidence="3 4">
    <name type="scientific">Rhizopus oryzae</name>
    <name type="common">Mucormycosis agent</name>
    <name type="synonym">Rhizopus arrhizus var. delemar</name>
    <dbReference type="NCBI Taxonomy" id="64495"/>
    <lineage>
        <taxon>Eukaryota</taxon>
        <taxon>Fungi</taxon>
        <taxon>Fungi incertae sedis</taxon>
        <taxon>Mucoromycota</taxon>
        <taxon>Mucoromycotina</taxon>
        <taxon>Mucoromycetes</taxon>
        <taxon>Mucorales</taxon>
        <taxon>Mucorineae</taxon>
        <taxon>Rhizopodaceae</taxon>
        <taxon>Rhizopus</taxon>
    </lineage>
</organism>
<evidence type="ECO:0000259" key="2">
    <source>
        <dbReference type="Pfam" id="PF13649"/>
    </source>
</evidence>
<protein>
    <recommendedName>
        <fullName evidence="2">Methyltransferase domain-containing protein</fullName>
    </recommendedName>
</protein>
<proteinExistence type="predicted"/>
<dbReference type="Pfam" id="PF13649">
    <property type="entry name" value="Methyltransf_25"/>
    <property type="match status" value="1"/>
</dbReference>
<evidence type="ECO:0000313" key="4">
    <source>
        <dbReference type="Proteomes" id="UP000717996"/>
    </source>
</evidence>
<dbReference type="InterPro" id="IPR041698">
    <property type="entry name" value="Methyltransf_25"/>
</dbReference>